<comment type="caution">
    <text evidence="1">The sequence shown here is derived from an EMBL/GenBank/DDBJ whole genome shotgun (WGS) entry which is preliminary data.</text>
</comment>
<dbReference type="RefSeq" id="WP_122184227.1">
    <property type="nucleotide sequence ID" value="NZ_RFFJ01000068.1"/>
</dbReference>
<dbReference type="AlphaFoldDB" id="A0A3M2LQI0"/>
<protein>
    <submittedName>
        <fullName evidence="1">Uncharacterized protein</fullName>
    </submittedName>
</protein>
<organism evidence="1 2">
    <name type="scientific">Streptomyces triticirhizae</name>
    <dbReference type="NCBI Taxonomy" id="2483353"/>
    <lineage>
        <taxon>Bacteria</taxon>
        <taxon>Bacillati</taxon>
        <taxon>Actinomycetota</taxon>
        <taxon>Actinomycetes</taxon>
        <taxon>Kitasatosporales</taxon>
        <taxon>Streptomycetaceae</taxon>
        <taxon>Streptomyces</taxon>
    </lineage>
</organism>
<gene>
    <name evidence="1" type="ORF">EBN88_14160</name>
</gene>
<accession>A0A3M2LQI0</accession>
<evidence type="ECO:0000313" key="2">
    <source>
        <dbReference type="Proteomes" id="UP000278673"/>
    </source>
</evidence>
<name>A0A3M2LQI0_9ACTN</name>
<proteinExistence type="predicted"/>
<evidence type="ECO:0000313" key="1">
    <source>
        <dbReference type="EMBL" id="RMI39731.1"/>
    </source>
</evidence>
<reference evidence="1 2" key="1">
    <citation type="submission" date="2018-10" db="EMBL/GenBank/DDBJ databases">
        <title>Isolation, diversity and antifungal activity of actinobacteria from wheat.</title>
        <authorList>
            <person name="Han C."/>
        </authorList>
    </citation>
    <scope>NUCLEOTIDE SEQUENCE [LARGE SCALE GENOMIC DNA]</scope>
    <source>
        <strain evidence="1 2">NEAU-YY642</strain>
    </source>
</reference>
<dbReference type="EMBL" id="RFFJ01000068">
    <property type="protein sequence ID" value="RMI39731.1"/>
    <property type="molecule type" value="Genomic_DNA"/>
</dbReference>
<dbReference type="Proteomes" id="UP000278673">
    <property type="component" value="Unassembled WGS sequence"/>
</dbReference>
<sequence length="92" mass="9933">MTLPATGHEPEPQDVATEAASYLEGAADPLERYHRATAGQVHHEAVARALQVERDRALAALNADGMSYERLAAIVPGMTRSGIQKAVERGRR</sequence>
<keyword evidence="2" id="KW-1185">Reference proteome</keyword>